<dbReference type="EC" id="4.1.1.23" evidence="3"/>
<reference evidence="11" key="1">
    <citation type="submission" date="2018-05" db="EMBL/GenBank/DDBJ databases">
        <authorList>
            <person name="Lanie J.A."/>
            <person name="Ng W.-L."/>
            <person name="Kazmierczak K.M."/>
            <person name="Andrzejewski T.M."/>
            <person name="Davidsen T.M."/>
            <person name="Wayne K.J."/>
            <person name="Tettelin H."/>
            <person name="Glass J.I."/>
            <person name="Rusch D."/>
            <person name="Podicherti R."/>
            <person name="Tsui H.-C.T."/>
            <person name="Winkler M.E."/>
        </authorList>
    </citation>
    <scope>NUCLEOTIDE SEQUENCE</scope>
</reference>
<dbReference type="InterPro" id="IPR011060">
    <property type="entry name" value="RibuloseP-bd_barrel"/>
</dbReference>
<dbReference type="InterPro" id="IPR013785">
    <property type="entry name" value="Aldolase_TIM"/>
</dbReference>
<comment type="catalytic activity">
    <reaction evidence="9">
        <text>orotidine 5'-phosphate + H(+) = UMP + CO2</text>
        <dbReference type="Rhea" id="RHEA:11596"/>
        <dbReference type="ChEBI" id="CHEBI:15378"/>
        <dbReference type="ChEBI" id="CHEBI:16526"/>
        <dbReference type="ChEBI" id="CHEBI:57538"/>
        <dbReference type="ChEBI" id="CHEBI:57865"/>
        <dbReference type="EC" id="4.1.1.23"/>
    </reaction>
</comment>
<organism evidence="11">
    <name type="scientific">marine metagenome</name>
    <dbReference type="NCBI Taxonomy" id="408172"/>
    <lineage>
        <taxon>unclassified sequences</taxon>
        <taxon>metagenomes</taxon>
        <taxon>ecological metagenomes</taxon>
    </lineage>
</organism>
<feature type="domain" description="Orotidine 5'-phosphate decarboxylase" evidence="10">
    <location>
        <begin position="8"/>
        <end position="202"/>
    </location>
</feature>
<keyword evidence="6" id="KW-0665">Pyrimidine biosynthesis</keyword>
<name>A0A382JVR1_9ZZZZ</name>
<evidence type="ECO:0000259" key="10">
    <source>
        <dbReference type="SMART" id="SM00934"/>
    </source>
</evidence>
<dbReference type="PROSITE" id="PS00156">
    <property type="entry name" value="OMPDECASE"/>
    <property type="match status" value="1"/>
</dbReference>
<evidence type="ECO:0000256" key="5">
    <source>
        <dbReference type="ARBA" id="ARBA00022793"/>
    </source>
</evidence>
<protein>
    <recommendedName>
        <fullName evidence="4">Orotidine 5'-phosphate decarboxylase</fullName>
        <ecNumber evidence="3">4.1.1.23</ecNumber>
    </recommendedName>
    <alternativeName>
        <fullName evidence="8">OMP decarboxylase</fullName>
    </alternativeName>
</protein>
<gene>
    <name evidence="11" type="ORF">METZ01_LOCUS269448</name>
</gene>
<feature type="non-terminal residue" evidence="11">
    <location>
        <position position="202"/>
    </location>
</feature>
<dbReference type="GO" id="GO:0006207">
    <property type="term" value="P:'de novo' pyrimidine nucleobase biosynthetic process"/>
    <property type="evidence" value="ECO:0007669"/>
    <property type="project" value="InterPro"/>
</dbReference>
<proteinExistence type="inferred from homology"/>
<dbReference type="GO" id="GO:0044205">
    <property type="term" value="P:'de novo' UMP biosynthetic process"/>
    <property type="evidence" value="ECO:0007669"/>
    <property type="project" value="UniProtKB-UniPathway"/>
</dbReference>
<dbReference type="Pfam" id="PF00215">
    <property type="entry name" value="OMPdecase"/>
    <property type="match status" value="1"/>
</dbReference>
<comment type="pathway">
    <text evidence="1">Pyrimidine metabolism; UMP biosynthesis via de novo pathway; UMP from orotate: step 2/2.</text>
</comment>
<evidence type="ECO:0000256" key="2">
    <source>
        <dbReference type="ARBA" id="ARBA00008847"/>
    </source>
</evidence>
<dbReference type="CDD" id="cd04725">
    <property type="entry name" value="OMP_decarboxylase_like"/>
    <property type="match status" value="1"/>
</dbReference>
<evidence type="ECO:0000256" key="6">
    <source>
        <dbReference type="ARBA" id="ARBA00022975"/>
    </source>
</evidence>
<accession>A0A382JVR1</accession>
<dbReference type="InterPro" id="IPR011995">
    <property type="entry name" value="OMPdecase_type-2"/>
</dbReference>
<evidence type="ECO:0000313" key="11">
    <source>
        <dbReference type="EMBL" id="SVC16594.1"/>
    </source>
</evidence>
<comment type="similarity">
    <text evidence="2">Belongs to the OMP decarboxylase family. Type 2 subfamily.</text>
</comment>
<dbReference type="Gene3D" id="3.20.20.70">
    <property type="entry name" value="Aldolase class I"/>
    <property type="match status" value="1"/>
</dbReference>
<dbReference type="SMART" id="SM00934">
    <property type="entry name" value="OMPdecase"/>
    <property type="match status" value="1"/>
</dbReference>
<dbReference type="SUPFAM" id="SSF51366">
    <property type="entry name" value="Ribulose-phoshate binding barrel"/>
    <property type="match status" value="1"/>
</dbReference>
<dbReference type="InterPro" id="IPR018089">
    <property type="entry name" value="OMPdecase_AS"/>
</dbReference>
<dbReference type="PANTHER" id="PTHR43375:SF1">
    <property type="entry name" value="OROTIDINE 5'-PHOSPHATE DECARBOXYLASE"/>
    <property type="match status" value="1"/>
</dbReference>
<dbReference type="GO" id="GO:0004590">
    <property type="term" value="F:orotidine-5'-phosphate decarboxylase activity"/>
    <property type="evidence" value="ECO:0007669"/>
    <property type="project" value="UniProtKB-EC"/>
</dbReference>
<evidence type="ECO:0000256" key="4">
    <source>
        <dbReference type="ARBA" id="ARBA00021923"/>
    </source>
</evidence>
<keyword evidence="7" id="KW-0456">Lyase</keyword>
<evidence type="ECO:0000256" key="1">
    <source>
        <dbReference type="ARBA" id="ARBA00004861"/>
    </source>
</evidence>
<dbReference type="EMBL" id="UINC01076948">
    <property type="protein sequence ID" value="SVC16594.1"/>
    <property type="molecule type" value="Genomic_DNA"/>
</dbReference>
<evidence type="ECO:0000256" key="9">
    <source>
        <dbReference type="ARBA" id="ARBA00049157"/>
    </source>
</evidence>
<dbReference type="NCBIfam" id="TIGR02127">
    <property type="entry name" value="pyrF_sub2"/>
    <property type="match status" value="1"/>
</dbReference>
<dbReference type="PANTHER" id="PTHR43375">
    <property type="entry name" value="OROTIDINE 5'-PHOSPHATE DECARBOXYLASE"/>
    <property type="match status" value="1"/>
</dbReference>
<dbReference type="UniPathway" id="UPA00070">
    <property type="reaction ID" value="UER00120"/>
</dbReference>
<evidence type="ECO:0000256" key="7">
    <source>
        <dbReference type="ARBA" id="ARBA00023239"/>
    </source>
</evidence>
<dbReference type="AlphaFoldDB" id="A0A382JVR1"/>
<evidence type="ECO:0000256" key="3">
    <source>
        <dbReference type="ARBA" id="ARBA00012321"/>
    </source>
</evidence>
<evidence type="ECO:0000256" key="8">
    <source>
        <dbReference type="ARBA" id="ARBA00033428"/>
    </source>
</evidence>
<keyword evidence="5" id="KW-0210">Decarboxylase</keyword>
<sequence>MPQGISRDADGIVEFNRRLIEATADLACCFKPNFPFYGALGARGVEALQQTIDAVPDEVPVLLDCKMGDIGSTAERWAHMAFAELGADAVVINPYMGSDAVAPFLECGDKGIFVLCHTSTPGAADFERLPVEGSPLYEHVALKALEWNRAHGNSGLVVGATQAGSMARLRQLAPHLPFLVPGVGSQGGDLEGAVNDGLCADG</sequence>
<dbReference type="InterPro" id="IPR001754">
    <property type="entry name" value="OMPdeCOase_dom"/>
</dbReference>